<dbReference type="EC" id="6.3.4.-" evidence="2"/>
<evidence type="ECO:0000256" key="1">
    <source>
        <dbReference type="ARBA" id="ARBA00022694"/>
    </source>
</evidence>
<comment type="function">
    <text evidence="2">Catalyzes the formation of N(4)-acetylcytidine (ac(4)C) at the wobble position of elongator tRNA(Met), using acetate and ATP as substrates. First activates an acetate ion to form acetyladenylate (Ac-AMP) and then transfers the acetyl group to tRNA to form ac(4)C34.</text>
</comment>
<feature type="binding site" evidence="2">
    <location>
        <position position="184"/>
    </location>
    <ligand>
        <name>ATP</name>
        <dbReference type="ChEBI" id="CHEBI:30616"/>
    </ligand>
</feature>
<comment type="subcellular location">
    <subcellularLocation>
        <location evidence="2">Cytoplasm</location>
    </subcellularLocation>
</comment>
<dbReference type="InterPro" id="IPR014729">
    <property type="entry name" value="Rossmann-like_a/b/a_fold"/>
</dbReference>
<feature type="binding site" evidence="2">
    <location>
        <position position="103"/>
    </location>
    <ligand>
        <name>ATP</name>
        <dbReference type="ChEBI" id="CHEBI:30616"/>
    </ligand>
</feature>
<keyword evidence="2" id="KW-0547">Nucleotide-binding</keyword>
<dbReference type="HAMAP" id="MF_01539">
    <property type="entry name" value="TmcAL"/>
    <property type="match status" value="1"/>
</dbReference>
<keyword evidence="2" id="KW-0963">Cytoplasm</keyword>
<sequence length="388" mass="42698">MKIAGVVAEYNPFHNGHKYHLEETRRMGASHIVVVMSGAAVQRGDTAITDKYFRAKTAVENGADLVIELPCPYSCSSAERFARGAVQILAGFGEGGVSMLSFGCENDDTPLLEKAAEISAGLDDSEQVKEMLENGMSYPAAVASAAGIPVIKALFDKPNNMLAIEYIKALKKIAPWITPTAVRRKGADHDSGIVSADIACASHIRRLIAEGEDYSSYVPKALEIEPYLIKNADKALLLKIMTASSAEIQRLPDVSTHLARRFVNTRETKCELIRTPDDFAEQFKHKAVTLARVRRMMMYLALGVTSHDFFDVPYGRILALNDRGREIFSACGNMTMKYATSLTELEKLSSRAARISELERNAASFQQMCVSGAPDFKSEYTRKIVLTR</sequence>
<keyword evidence="2" id="KW-0820">tRNA-binding</keyword>
<gene>
    <name evidence="2" type="primary">tmcAL</name>
    <name evidence="3" type="ORF">SAMN05216469_11238</name>
</gene>
<dbReference type="GO" id="GO:0005524">
    <property type="term" value="F:ATP binding"/>
    <property type="evidence" value="ECO:0007669"/>
    <property type="project" value="UniProtKB-KW"/>
</dbReference>
<keyword evidence="2" id="KW-0694">RNA-binding</keyword>
<keyword evidence="1 2" id="KW-0819">tRNA processing</keyword>
<dbReference type="PANTHER" id="PTHR37825">
    <property type="entry name" value="TRNA(MET) CYTIDINE ACETATE LIGASE"/>
    <property type="match status" value="1"/>
</dbReference>
<evidence type="ECO:0000313" key="4">
    <source>
        <dbReference type="Proteomes" id="UP000186015"/>
    </source>
</evidence>
<dbReference type="EMBL" id="FOAT01000012">
    <property type="protein sequence ID" value="SEL11999.1"/>
    <property type="molecule type" value="Genomic_DNA"/>
</dbReference>
<dbReference type="AlphaFoldDB" id="A0A1H7MLP7"/>
<keyword evidence="2" id="KW-0436">Ligase</keyword>
<dbReference type="OrthoDB" id="9769796at2"/>
<organism evidence="3 4">
    <name type="scientific">Ruminococcus albus</name>
    <dbReference type="NCBI Taxonomy" id="1264"/>
    <lineage>
        <taxon>Bacteria</taxon>
        <taxon>Bacillati</taxon>
        <taxon>Bacillota</taxon>
        <taxon>Clostridia</taxon>
        <taxon>Eubacteriales</taxon>
        <taxon>Oscillospiraceae</taxon>
        <taxon>Ruminococcus</taxon>
    </lineage>
</organism>
<comment type="caution">
    <text evidence="2">Lacks conserved residue(s) required for the propagation of feature annotation.</text>
</comment>
<proteinExistence type="inferred from homology"/>
<name>A0A1H7MLP7_RUMAL</name>
<dbReference type="GO" id="GO:0016879">
    <property type="term" value="F:ligase activity, forming carbon-nitrogen bonds"/>
    <property type="evidence" value="ECO:0007669"/>
    <property type="project" value="UniProtKB-UniRule"/>
</dbReference>
<evidence type="ECO:0000313" key="3">
    <source>
        <dbReference type="EMBL" id="SEL11999.1"/>
    </source>
</evidence>
<comment type="catalytic activity">
    <reaction evidence="2">
        <text>cytidine(34) in elongator tRNA(Met) + acetate + ATP = N(4)-acetylcytidine(34) in elongator tRNA(Met) + AMP + diphosphate</text>
        <dbReference type="Rhea" id="RHEA:58144"/>
        <dbReference type="Rhea" id="RHEA-COMP:10693"/>
        <dbReference type="Rhea" id="RHEA-COMP:10694"/>
        <dbReference type="ChEBI" id="CHEBI:30089"/>
        <dbReference type="ChEBI" id="CHEBI:30616"/>
        <dbReference type="ChEBI" id="CHEBI:33019"/>
        <dbReference type="ChEBI" id="CHEBI:74900"/>
        <dbReference type="ChEBI" id="CHEBI:82748"/>
        <dbReference type="ChEBI" id="CHEBI:456215"/>
    </reaction>
</comment>
<dbReference type="GO" id="GO:0016740">
    <property type="term" value="F:transferase activity"/>
    <property type="evidence" value="ECO:0007669"/>
    <property type="project" value="UniProtKB-KW"/>
</dbReference>
<dbReference type="GO" id="GO:0000049">
    <property type="term" value="F:tRNA binding"/>
    <property type="evidence" value="ECO:0007669"/>
    <property type="project" value="UniProtKB-KW"/>
</dbReference>
<comment type="similarity">
    <text evidence="2">Belongs to the TmcAL family.</text>
</comment>
<feature type="binding site" evidence="2">
    <location>
        <begin position="7"/>
        <end position="20"/>
    </location>
    <ligand>
        <name>ATP</name>
        <dbReference type="ChEBI" id="CHEBI:30616"/>
    </ligand>
</feature>
<protein>
    <recommendedName>
        <fullName evidence="2">tRNA(Met) cytidine acetate ligase</fullName>
        <ecNumber evidence="2">6.3.4.-</ecNumber>
    </recommendedName>
</protein>
<dbReference type="Proteomes" id="UP000186015">
    <property type="component" value="Unassembled WGS sequence"/>
</dbReference>
<keyword evidence="3" id="KW-0808">Transferase</keyword>
<accession>A0A1H7MLP7</accession>
<reference evidence="3 4" key="1">
    <citation type="submission" date="2016-10" db="EMBL/GenBank/DDBJ databases">
        <authorList>
            <person name="de Groot N.N."/>
        </authorList>
    </citation>
    <scope>NUCLEOTIDE SEQUENCE [LARGE SCALE GENOMIC DNA]</scope>
    <source>
        <strain evidence="3 4">KH2T6</strain>
    </source>
</reference>
<dbReference type="Gene3D" id="3.40.50.620">
    <property type="entry name" value="HUPs"/>
    <property type="match status" value="1"/>
</dbReference>
<keyword evidence="2" id="KW-0067">ATP-binding</keyword>
<dbReference type="InterPro" id="IPR008513">
    <property type="entry name" value="tRNA(Met)_cyd_acetate_ligase"/>
</dbReference>
<dbReference type="Pfam" id="PF05636">
    <property type="entry name" value="HIGH_NTase1"/>
    <property type="match status" value="1"/>
</dbReference>
<dbReference type="SUPFAM" id="SSF52374">
    <property type="entry name" value="Nucleotidylyl transferase"/>
    <property type="match status" value="1"/>
</dbReference>
<dbReference type="GO" id="GO:0006400">
    <property type="term" value="P:tRNA modification"/>
    <property type="evidence" value="ECO:0007669"/>
    <property type="project" value="UniProtKB-UniRule"/>
</dbReference>
<dbReference type="RefSeq" id="WP_074834220.1">
    <property type="nucleotide sequence ID" value="NZ_FOAT01000012.1"/>
</dbReference>
<dbReference type="PANTHER" id="PTHR37825:SF1">
    <property type="entry name" value="TRNA(MET) CYTIDINE ACETATE LIGASE"/>
    <property type="match status" value="1"/>
</dbReference>
<feature type="binding site" evidence="2">
    <location>
        <position position="159"/>
    </location>
    <ligand>
        <name>ATP</name>
        <dbReference type="ChEBI" id="CHEBI:30616"/>
    </ligand>
</feature>
<dbReference type="GO" id="GO:0005737">
    <property type="term" value="C:cytoplasm"/>
    <property type="evidence" value="ECO:0007669"/>
    <property type="project" value="UniProtKB-SubCell"/>
</dbReference>
<evidence type="ECO:0000256" key="2">
    <source>
        <dbReference type="HAMAP-Rule" id="MF_01539"/>
    </source>
</evidence>